<comment type="caution">
    <text evidence="2">The sequence shown here is derived from an EMBL/GenBank/DDBJ whole genome shotgun (WGS) entry which is preliminary data.</text>
</comment>
<protein>
    <submittedName>
        <fullName evidence="2">Membrane lipoprotein lipid attachment site-containing protein</fullName>
    </submittedName>
</protein>
<keyword evidence="3" id="KW-1185">Reference proteome</keyword>
<keyword evidence="1" id="KW-0732">Signal</keyword>
<evidence type="ECO:0000313" key="2">
    <source>
        <dbReference type="EMBL" id="MFC4408932.1"/>
    </source>
</evidence>
<name>A0ABV8WZ53_9LACT</name>
<proteinExistence type="predicted"/>
<dbReference type="Proteomes" id="UP001595817">
    <property type="component" value="Unassembled WGS sequence"/>
</dbReference>
<feature type="signal peptide" evidence="1">
    <location>
        <begin position="1"/>
        <end position="23"/>
    </location>
</feature>
<dbReference type="RefSeq" id="WP_378151153.1">
    <property type="nucleotide sequence ID" value="NZ_JBHSEC010000001.1"/>
</dbReference>
<feature type="chain" id="PRO_5046871068" evidence="1">
    <location>
        <begin position="24"/>
        <end position="138"/>
    </location>
</feature>
<evidence type="ECO:0000313" key="3">
    <source>
        <dbReference type="Proteomes" id="UP001595817"/>
    </source>
</evidence>
<keyword evidence="2" id="KW-0449">Lipoprotein</keyword>
<organism evidence="2 3">
    <name type="scientific">Chungangia koreensis</name>
    <dbReference type="NCBI Taxonomy" id="752657"/>
    <lineage>
        <taxon>Bacteria</taxon>
        <taxon>Bacillati</taxon>
        <taxon>Bacillota</taxon>
        <taxon>Bacilli</taxon>
        <taxon>Lactobacillales</taxon>
        <taxon>Chungangia</taxon>
    </lineage>
</organism>
<gene>
    <name evidence="2" type="ORF">ACFOZY_00640</name>
</gene>
<evidence type="ECO:0000256" key="1">
    <source>
        <dbReference type="SAM" id="SignalP"/>
    </source>
</evidence>
<sequence>MKKTIVLLFALFLLTGCILPGPAKEPTLDQLTRVDVEYEDNTYFESVIEGEEEVNELIQILQEISWEDGKAEMAREPDMILHLFFTVEEGMPESIRPIQIWFNSDQTATLIDSHNARIGKLKKEYASKLQELIKFEVQ</sequence>
<dbReference type="PROSITE" id="PS51257">
    <property type="entry name" value="PROKAR_LIPOPROTEIN"/>
    <property type="match status" value="1"/>
</dbReference>
<dbReference type="EMBL" id="JBHSEC010000001">
    <property type="protein sequence ID" value="MFC4408932.1"/>
    <property type="molecule type" value="Genomic_DNA"/>
</dbReference>
<reference evidence="3" key="1">
    <citation type="journal article" date="2019" name="Int. J. Syst. Evol. Microbiol.">
        <title>The Global Catalogue of Microorganisms (GCM) 10K type strain sequencing project: providing services to taxonomists for standard genome sequencing and annotation.</title>
        <authorList>
            <consortium name="The Broad Institute Genomics Platform"/>
            <consortium name="The Broad Institute Genome Sequencing Center for Infectious Disease"/>
            <person name="Wu L."/>
            <person name="Ma J."/>
        </authorList>
    </citation>
    <scope>NUCLEOTIDE SEQUENCE [LARGE SCALE GENOMIC DNA]</scope>
    <source>
        <strain evidence="3">CCUG 59778</strain>
    </source>
</reference>
<accession>A0ABV8WZ53</accession>